<keyword evidence="3" id="KW-0540">Nuclease</keyword>
<dbReference type="Pfam" id="PF18062">
    <property type="entry name" value="RE_AspBHI_N"/>
    <property type="match status" value="1"/>
</dbReference>
<dbReference type="GO" id="GO:0004519">
    <property type="term" value="F:endonuclease activity"/>
    <property type="evidence" value="ECO:0007669"/>
    <property type="project" value="UniProtKB-KW"/>
</dbReference>
<dbReference type="OrthoDB" id="3010308at2"/>
<gene>
    <name evidence="3" type="ORF">SLNSH_21815</name>
</gene>
<organism evidence="3 4">
    <name type="scientific">Alsobacter soli</name>
    <dbReference type="NCBI Taxonomy" id="2109933"/>
    <lineage>
        <taxon>Bacteria</taxon>
        <taxon>Pseudomonadati</taxon>
        <taxon>Pseudomonadota</taxon>
        <taxon>Alphaproteobacteria</taxon>
        <taxon>Hyphomicrobiales</taxon>
        <taxon>Alsobacteraceae</taxon>
        <taxon>Alsobacter</taxon>
    </lineage>
</organism>
<sequence>MKRYSFLELASADLVIDAIYESDRLIKNVAGEPLARLTGTGNQGGFRYCGPNSVPKLVVLYSTMAEADWPDGLDEEAGLFTYYGDNRKPGYELHDRRSGRGGNQILRRAFQLAHGDEADRALVPPFLIFAKGEGRDAIFKGLAVPGAAHLDPSSDLIAVWKLAEGQRFQNYKATFTVLNLDVVPRGWLTELQSGNRLGSACPSIWREWVRTGKARPLRAERVSRIRTKAQQLGDETRRSIAEVVHAHFSPVPHAFEHFAADIVKYMDPNVTSIDVSRPSRDGGRDAVGRYRIGQHQNCVTVDFAMEAKCYKPSSGLGVEVMSRLISRLRHRQFGILVTTSYLGDQPYKEIVEDAHPIIVCSGGDLAGLIIEKKALASPAAVRDWLAAAYPLPTLQPC</sequence>
<proteinExistence type="predicted"/>
<dbReference type="AlphaFoldDB" id="A0A2T1HMI0"/>
<keyword evidence="3" id="KW-0255">Endonuclease</keyword>
<reference evidence="4" key="1">
    <citation type="submission" date="2018-03" db="EMBL/GenBank/DDBJ databases">
        <authorList>
            <person name="Sun L."/>
            <person name="Liu H."/>
            <person name="Chen W."/>
            <person name="Huang K."/>
            <person name="Liu W."/>
            <person name="Gao X."/>
        </authorList>
    </citation>
    <scope>NUCLEOTIDE SEQUENCE [LARGE SCALE GENOMIC DNA]</scope>
    <source>
        <strain evidence="4">SH9</strain>
    </source>
</reference>
<dbReference type="EMBL" id="PVZS01000036">
    <property type="protein sequence ID" value="PSC02838.1"/>
    <property type="molecule type" value="Genomic_DNA"/>
</dbReference>
<keyword evidence="3" id="KW-0378">Hydrolase</keyword>
<evidence type="ECO:0000259" key="1">
    <source>
        <dbReference type="Pfam" id="PF04471"/>
    </source>
</evidence>
<keyword evidence="4" id="KW-1185">Reference proteome</keyword>
<dbReference type="Pfam" id="PF04471">
    <property type="entry name" value="Mrr_cat"/>
    <property type="match status" value="1"/>
</dbReference>
<evidence type="ECO:0000313" key="3">
    <source>
        <dbReference type="EMBL" id="PSC02838.1"/>
    </source>
</evidence>
<feature type="domain" description="Restriction endonuclease AspBHI N-terminal" evidence="2">
    <location>
        <begin position="28"/>
        <end position="213"/>
    </location>
</feature>
<feature type="domain" description="Restriction endonuclease type IV Mrr" evidence="1">
    <location>
        <begin position="252"/>
        <end position="368"/>
    </location>
</feature>
<dbReference type="InterPro" id="IPR011856">
    <property type="entry name" value="tRNA_endonuc-like_dom_sf"/>
</dbReference>
<name>A0A2T1HMI0_9HYPH</name>
<evidence type="ECO:0000313" key="4">
    <source>
        <dbReference type="Proteomes" id="UP000239772"/>
    </source>
</evidence>
<dbReference type="Proteomes" id="UP000239772">
    <property type="component" value="Unassembled WGS sequence"/>
</dbReference>
<comment type="caution">
    <text evidence="3">The sequence shown here is derived from an EMBL/GenBank/DDBJ whole genome shotgun (WGS) entry which is preliminary data.</text>
</comment>
<dbReference type="InterPro" id="IPR007560">
    <property type="entry name" value="Restrct_endonuc_IV_Mrr"/>
</dbReference>
<dbReference type="RefSeq" id="WP_106339957.1">
    <property type="nucleotide sequence ID" value="NZ_PVZS01000036.1"/>
</dbReference>
<dbReference type="GO" id="GO:0003677">
    <property type="term" value="F:DNA binding"/>
    <property type="evidence" value="ECO:0007669"/>
    <property type="project" value="InterPro"/>
</dbReference>
<dbReference type="InterPro" id="IPR041409">
    <property type="entry name" value="RE_AspBHI_N"/>
</dbReference>
<accession>A0A2T1HMI0</accession>
<protein>
    <submittedName>
        <fullName evidence="3">Restriction endonuclease</fullName>
    </submittedName>
</protein>
<dbReference type="Gene3D" id="2.30.280.20">
    <property type="match status" value="1"/>
</dbReference>
<evidence type="ECO:0000259" key="2">
    <source>
        <dbReference type="Pfam" id="PF18062"/>
    </source>
</evidence>
<dbReference type="Gene3D" id="3.40.1350.10">
    <property type="match status" value="1"/>
</dbReference>
<dbReference type="GO" id="GO:0009307">
    <property type="term" value="P:DNA restriction-modification system"/>
    <property type="evidence" value="ECO:0007669"/>
    <property type="project" value="InterPro"/>
</dbReference>